<dbReference type="HOGENOM" id="CLU_025996_21_1_10"/>
<comment type="caution">
    <text evidence="2">The sequence shown here is derived from an EMBL/GenBank/DDBJ whole genome shotgun (WGS) entry which is preliminary data.</text>
</comment>
<reference evidence="2 3" key="1">
    <citation type="submission" date="2011-02" db="EMBL/GenBank/DDBJ databases">
        <authorList>
            <person name="Weinstock G."/>
            <person name="Sodergren E."/>
            <person name="Clifton S."/>
            <person name="Fulton L."/>
            <person name="Fulton B."/>
            <person name="Courtney L."/>
            <person name="Fronick C."/>
            <person name="Harrison M."/>
            <person name="Strong C."/>
            <person name="Farmer C."/>
            <person name="Delahaunty K."/>
            <person name="Markovic C."/>
            <person name="Hall O."/>
            <person name="Minx P."/>
            <person name="Tomlinson C."/>
            <person name="Mitreva M."/>
            <person name="Hou S."/>
            <person name="Chen J."/>
            <person name="Wollam A."/>
            <person name="Pepin K.H."/>
            <person name="Johnson M."/>
            <person name="Bhonagiri V."/>
            <person name="Zhang X."/>
            <person name="Suruliraj S."/>
            <person name="Warren W."/>
            <person name="Chinwalla A."/>
            <person name="Mardis E.R."/>
            <person name="Wilson R.K."/>
        </authorList>
    </citation>
    <scope>NUCLEOTIDE SEQUENCE [LARGE SCALE GENOMIC DNA]</scope>
    <source>
        <strain evidence="2 3">YIT 11841</strain>
    </source>
</reference>
<dbReference type="SUPFAM" id="SSF53448">
    <property type="entry name" value="Nucleotide-diphospho-sugar transferases"/>
    <property type="match status" value="1"/>
</dbReference>
<proteinExistence type="predicted"/>
<dbReference type="Pfam" id="PF00535">
    <property type="entry name" value="Glycos_transf_2"/>
    <property type="match status" value="1"/>
</dbReference>
<evidence type="ECO:0000313" key="3">
    <source>
        <dbReference type="Proteomes" id="UP000005546"/>
    </source>
</evidence>
<dbReference type="InterPro" id="IPR029044">
    <property type="entry name" value="Nucleotide-diphossugar_trans"/>
</dbReference>
<dbReference type="AlphaFoldDB" id="F3QYZ7"/>
<dbReference type="eggNOG" id="COG0463">
    <property type="taxonomic scope" value="Bacteria"/>
</dbReference>
<accession>F3QYZ7</accession>
<sequence length="247" mass="28138">MKIVDCPKVTVVIATFNVGRTISSAIESLINQTYPNWECLVIDGGSKDNTIDILKLYKQKESRVDFISEPDNGIYDAFNKGWKKAKGEWILYLGADDFLFPSGIAELMKHSDEADVIYGDCELRFGHSSKIRGNLPITCIKYRLPACHQSFVMKRSVIERLGGFRLQYKVYGDFDLIQRAYIADFNFKETKSVISSFFVGGVSSDNISAEFERCRVMKANKSMTLPELLIIKNICLKMALKLWHIFK</sequence>
<dbReference type="PANTHER" id="PTHR43685">
    <property type="entry name" value="GLYCOSYLTRANSFERASE"/>
    <property type="match status" value="1"/>
</dbReference>
<dbReference type="Proteomes" id="UP000005546">
    <property type="component" value="Unassembled WGS sequence"/>
</dbReference>
<keyword evidence="3" id="KW-1185">Reference proteome</keyword>
<dbReference type="InterPro" id="IPR001173">
    <property type="entry name" value="Glyco_trans_2-like"/>
</dbReference>
<protein>
    <submittedName>
        <fullName evidence="2">Glycosyltransferase, group 2 family protein</fullName>
    </submittedName>
</protein>
<dbReference type="OrthoDB" id="9788101at2"/>
<feature type="domain" description="Glycosyltransferase 2-like" evidence="1">
    <location>
        <begin position="10"/>
        <end position="137"/>
    </location>
</feature>
<dbReference type="RefSeq" id="WP_008630271.1">
    <property type="nucleotide sequence ID" value="NZ_GL883888.1"/>
</dbReference>
<dbReference type="InterPro" id="IPR050834">
    <property type="entry name" value="Glycosyltransf_2"/>
</dbReference>
<name>F3QYZ7_9BACT</name>
<evidence type="ECO:0000259" key="1">
    <source>
        <dbReference type="Pfam" id="PF00535"/>
    </source>
</evidence>
<dbReference type="EMBL" id="AFBR01000095">
    <property type="protein sequence ID" value="EGG50144.1"/>
    <property type="molecule type" value="Genomic_DNA"/>
</dbReference>
<keyword evidence="2" id="KW-0808">Transferase</keyword>
<evidence type="ECO:0000313" key="2">
    <source>
        <dbReference type="EMBL" id="EGG50144.1"/>
    </source>
</evidence>
<dbReference type="PANTHER" id="PTHR43685:SF2">
    <property type="entry name" value="GLYCOSYLTRANSFERASE 2-LIKE DOMAIN-CONTAINING PROTEIN"/>
    <property type="match status" value="1"/>
</dbReference>
<dbReference type="GO" id="GO:0016740">
    <property type="term" value="F:transferase activity"/>
    <property type="evidence" value="ECO:0007669"/>
    <property type="project" value="UniProtKB-KW"/>
</dbReference>
<gene>
    <name evidence="2" type="ORF">HMPREF9442_03443</name>
</gene>
<dbReference type="CDD" id="cd06433">
    <property type="entry name" value="GT_2_WfgS_like"/>
    <property type="match status" value="1"/>
</dbReference>
<dbReference type="STRING" id="762982.HMPREF9442_03443"/>
<organism evidence="2 3">
    <name type="scientific">Paraprevotella xylaniphila YIT 11841</name>
    <dbReference type="NCBI Taxonomy" id="762982"/>
    <lineage>
        <taxon>Bacteria</taxon>
        <taxon>Pseudomonadati</taxon>
        <taxon>Bacteroidota</taxon>
        <taxon>Bacteroidia</taxon>
        <taxon>Bacteroidales</taxon>
        <taxon>Prevotellaceae</taxon>
        <taxon>Paraprevotella</taxon>
    </lineage>
</organism>
<dbReference type="Gene3D" id="3.90.550.10">
    <property type="entry name" value="Spore Coat Polysaccharide Biosynthesis Protein SpsA, Chain A"/>
    <property type="match status" value="1"/>
</dbReference>